<sequence length="100" mass="10892">MARTASTTTRKIESEVNTIDFVYYIAKNGGQMLTEQQIGAILFQNQSQVTAAMREAGMNYLKPVVDKVAGILPREISDESTNAPTVQQEEGKGKKANAAK</sequence>
<evidence type="ECO:0000256" key="1">
    <source>
        <dbReference type="SAM" id="MobiDB-lite"/>
    </source>
</evidence>
<evidence type="ECO:0000313" key="2">
    <source>
        <dbReference type="EMBL" id="CAB4143117.1"/>
    </source>
</evidence>
<accession>A0A6J5MBJ3</accession>
<organism evidence="2">
    <name type="scientific">uncultured Caudovirales phage</name>
    <dbReference type="NCBI Taxonomy" id="2100421"/>
    <lineage>
        <taxon>Viruses</taxon>
        <taxon>Duplodnaviria</taxon>
        <taxon>Heunggongvirae</taxon>
        <taxon>Uroviricota</taxon>
        <taxon>Caudoviricetes</taxon>
        <taxon>Peduoviridae</taxon>
        <taxon>Maltschvirus</taxon>
        <taxon>Maltschvirus maltsch</taxon>
    </lineage>
</organism>
<feature type="region of interest" description="Disordered" evidence="1">
    <location>
        <begin position="74"/>
        <end position="100"/>
    </location>
</feature>
<dbReference type="EMBL" id="LR796415">
    <property type="protein sequence ID" value="CAB4143117.1"/>
    <property type="molecule type" value="Genomic_DNA"/>
</dbReference>
<proteinExistence type="predicted"/>
<protein>
    <submittedName>
        <fullName evidence="2">Uncharacterized protein</fullName>
    </submittedName>
</protein>
<gene>
    <name evidence="2" type="ORF">UFOVP434_80</name>
</gene>
<feature type="compositionally biased region" description="Polar residues" evidence="1">
    <location>
        <begin position="79"/>
        <end position="88"/>
    </location>
</feature>
<name>A0A6J5MBJ3_9CAUD</name>
<reference evidence="2" key="1">
    <citation type="submission" date="2020-04" db="EMBL/GenBank/DDBJ databases">
        <authorList>
            <person name="Chiriac C."/>
            <person name="Salcher M."/>
            <person name="Ghai R."/>
            <person name="Kavagutti S V."/>
        </authorList>
    </citation>
    <scope>NUCLEOTIDE SEQUENCE</scope>
</reference>